<evidence type="ECO:0000313" key="3">
    <source>
        <dbReference type="Proteomes" id="UP000077164"/>
    </source>
</evidence>
<accession>A0A162L6S3</accession>
<dbReference type="STRING" id="249352.SAMN05444395_11341"/>
<evidence type="ECO:0008006" key="4">
    <source>
        <dbReference type="Google" id="ProtNLM"/>
    </source>
</evidence>
<dbReference type="RefSeq" id="WP_082854354.1">
    <property type="nucleotide sequence ID" value="NZ_FRDK01000013.1"/>
</dbReference>
<keyword evidence="3" id="KW-1185">Reference proteome</keyword>
<dbReference type="Proteomes" id="UP000077164">
    <property type="component" value="Unassembled WGS sequence"/>
</dbReference>
<evidence type="ECO:0000313" key="2">
    <source>
        <dbReference type="EMBL" id="OAB26284.1"/>
    </source>
</evidence>
<dbReference type="EMBL" id="LVJE01000033">
    <property type="protein sequence ID" value="OAB26284.1"/>
    <property type="molecule type" value="Genomic_DNA"/>
</dbReference>
<name>A0A162L6S3_9FLAO</name>
<keyword evidence="1" id="KW-0732">Signal</keyword>
<dbReference type="OrthoDB" id="826659at2"/>
<sequence length="155" mass="17292">MKKILFFPVLFFIFLLNIAGTCCDDEVVVTSTVDKIPDAIRSTLNQGTWKITYFFDSKTNKLNSFSGYNFTFGLNDLLTAQSTGLDYSGKWSVAKSNKVDDNPHNDIEFTIAFLSPNGAGLSEDWSVFEINPTQLRLRITGSSAGETKYLTFEKG</sequence>
<comment type="caution">
    <text evidence="2">The sequence shown here is derived from an EMBL/GenBank/DDBJ whole genome shotgun (WGS) entry which is preliminary data.</text>
</comment>
<gene>
    <name evidence="2" type="ORF">FBFR_13200</name>
</gene>
<proteinExistence type="predicted"/>
<feature type="chain" id="PRO_5007837166" description="Lipocalin-like domain-containing protein" evidence="1">
    <location>
        <begin position="20"/>
        <end position="155"/>
    </location>
</feature>
<reference evidence="2 3" key="1">
    <citation type="submission" date="2016-03" db="EMBL/GenBank/DDBJ databases">
        <title>Draft genome sequence of Flavobacterium fryxellicola DSM 16209.</title>
        <authorList>
            <person name="Shin S.-K."/>
            <person name="Yi H."/>
        </authorList>
    </citation>
    <scope>NUCLEOTIDE SEQUENCE [LARGE SCALE GENOMIC DNA]</scope>
    <source>
        <strain evidence="2 3">DSM 16209</strain>
    </source>
</reference>
<dbReference type="AlphaFoldDB" id="A0A162L6S3"/>
<protein>
    <recommendedName>
        <fullName evidence="4">Lipocalin-like domain-containing protein</fullName>
    </recommendedName>
</protein>
<feature type="signal peptide" evidence="1">
    <location>
        <begin position="1"/>
        <end position="19"/>
    </location>
</feature>
<organism evidence="2 3">
    <name type="scientific">Flavobacterium fryxellicola</name>
    <dbReference type="NCBI Taxonomy" id="249352"/>
    <lineage>
        <taxon>Bacteria</taxon>
        <taxon>Pseudomonadati</taxon>
        <taxon>Bacteroidota</taxon>
        <taxon>Flavobacteriia</taxon>
        <taxon>Flavobacteriales</taxon>
        <taxon>Flavobacteriaceae</taxon>
        <taxon>Flavobacterium</taxon>
    </lineage>
</organism>
<evidence type="ECO:0000256" key="1">
    <source>
        <dbReference type="SAM" id="SignalP"/>
    </source>
</evidence>